<evidence type="ECO:0000313" key="2">
    <source>
        <dbReference type="Proteomes" id="UP000653358"/>
    </source>
</evidence>
<dbReference type="EMBL" id="WJBB01000004">
    <property type="protein sequence ID" value="MBC3796424.1"/>
    <property type="molecule type" value="Genomic_DNA"/>
</dbReference>
<comment type="caution">
    <text evidence="1">The sequence shown here is derived from an EMBL/GenBank/DDBJ whole genome shotgun (WGS) entry which is preliminary data.</text>
</comment>
<protein>
    <submittedName>
        <fullName evidence="1">Uncharacterized protein</fullName>
    </submittedName>
</protein>
<evidence type="ECO:0000313" key="1">
    <source>
        <dbReference type="EMBL" id="MBC3796424.1"/>
    </source>
</evidence>
<gene>
    <name evidence="1" type="ORF">GH807_05085</name>
</gene>
<organism evidence="1 2">
    <name type="scientific">Acetobacterium tundrae</name>
    <dbReference type="NCBI Taxonomy" id="132932"/>
    <lineage>
        <taxon>Bacteria</taxon>
        <taxon>Bacillati</taxon>
        <taxon>Bacillota</taxon>
        <taxon>Clostridia</taxon>
        <taxon>Eubacteriales</taxon>
        <taxon>Eubacteriaceae</taxon>
        <taxon>Acetobacterium</taxon>
    </lineage>
</organism>
<proteinExistence type="predicted"/>
<keyword evidence="2" id="KW-1185">Reference proteome</keyword>
<dbReference type="RefSeq" id="WP_186843681.1">
    <property type="nucleotide sequence ID" value="NZ_RXYB01000034.1"/>
</dbReference>
<dbReference type="Proteomes" id="UP000653358">
    <property type="component" value="Unassembled WGS sequence"/>
</dbReference>
<sequence length="49" mass="5420">MIVKMYADLVELKLRATTEADATAWGVVIVLVKYRADVVVELAKRQTAA</sequence>
<name>A0ABR6WIV6_9FIRM</name>
<reference evidence="1 2" key="1">
    <citation type="journal article" date="2020" name="mSystems">
        <title>Defining Genomic and Predicted Metabolic Features of the Acetobacterium Genus.</title>
        <authorList>
            <person name="Ross D.E."/>
            <person name="Marshall C.W."/>
            <person name="Gulliver D."/>
            <person name="May H.D."/>
            <person name="Norman R.S."/>
        </authorList>
    </citation>
    <scope>NUCLEOTIDE SEQUENCE [LARGE SCALE GENOMIC DNA]</scope>
    <source>
        <strain evidence="1 2">DSM 9173</strain>
    </source>
</reference>
<accession>A0ABR6WIV6</accession>